<dbReference type="GO" id="GO:0016705">
    <property type="term" value="F:oxidoreductase activity, acting on paired donors, with incorporation or reduction of molecular oxygen"/>
    <property type="evidence" value="ECO:0007669"/>
    <property type="project" value="InterPro"/>
</dbReference>
<comment type="similarity">
    <text evidence="2 9">Belongs to the cytochrome P450 family.</text>
</comment>
<evidence type="ECO:0000256" key="4">
    <source>
        <dbReference type="ARBA" id="ARBA00022723"/>
    </source>
</evidence>
<dbReference type="Proteomes" id="UP000887116">
    <property type="component" value="Unassembled WGS sequence"/>
</dbReference>
<keyword evidence="4 8" id="KW-0479">Metal-binding</keyword>
<sequence length="103" mass="12036">MIVLQSQAACRLDEYFEQPLQFIPSRFMNLKELNPELKINFPFGLGHRACVGFSFAHAQMIMALSKILRNFEVSHHHEDVGVINRLYNEPDRPILLRMKPLEK</sequence>
<dbReference type="GO" id="GO:0020037">
    <property type="term" value="F:heme binding"/>
    <property type="evidence" value="ECO:0007669"/>
    <property type="project" value="InterPro"/>
</dbReference>
<evidence type="ECO:0000256" key="2">
    <source>
        <dbReference type="ARBA" id="ARBA00010617"/>
    </source>
</evidence>
<name>A0A8X6KM35_TRICU</name>
<dbReference type="GO" id="GO:0004497">
    <property type="term" value="F:monooxygenase activity"/>
    <property type="evidence" value="ECO:0007669"/>
    <property type="project" value="UniProtKB-KW"/>
</dbReference>
<comment type="caution">
    <text evidence="10">The sequence shown here is derived from an EMBL/GenBank/DDBJ whole genome shotgun (WGS) entry which is preliminary data.</text>
</comment>
<evidence type="ECO:0000256" key="1">
    <source>
        <dbReference type="ARBA" id="ARBA00001971"/>
    </source>
</evidence>
<keyword evidence="3 8" id="KW-0349">Heme</keyword>
<dbReference type="PROSITE" id="PS00086">
    <property type="entry name" value="CYTOCHROME_P450"/>
    <property type="match status" value="1"/>
</dbReference>
<gene>
    <name evidence="10" type="ORF">TNCT_442241</name>
</gene>
<protein>
    <recommendedName>
        <fullName evidence="12">Cytochrome P450</fullName>
    </recommendedName>
</protein>
<dbReference type="InterPro" id="IPR017972">
    <property type="entry name" value="Cyt_P450_CS"/>
</dbReference>
<evidence type="ECO:0008006" key="12">
    <source>
        <dbReference type="Google" id="ProtNLM"/>
    </source>
</evidence>
<evidence type="ECO:0000256" key="6">
    <source>
        <dbReference type="ARBA" id="ARBA00023004"/>
    </source>
</evidence>
<dbReference type="PANTHER" id="PTHR24279">
    <property type="entry name" value="CYTOCHROME P450"/>
    <property type="match status" value="1"/>
</dbReference>
<dbReference type="PANTHER" id="PTHR24279:SF120">
    <property type="entry name" value="CYTOCHROME P450"/>
    <property type="match status" value="1"/>
</dbReference>
<keyword evidence="5 9" id="KW-0560">Oxidoreductase</keyword>
<keyword evidence="11" id="KW-1185">Reference proteome</keyword>
<evidence type="ECO:0000256" key="7">
    <source>
        <dbReference type="ARBA" id="ARBA00023033"/>
    </source>
</evidence>
<reference evidence="10" key="1">
    <citation type="submission" date="2020-07" db="EMBL/GenBank/DDBJ databases">
        <title>Multicomponent nature underlies the extraordinary mechanical properties of spider dragline silk.</title>
        <authorList>
            <person name="Kono N."/>
            <person name="Nakamura H."/>
            <person name="Mori M."/>
            <person name="Yoshida Y."/>
            <person name="Ohtoshi R."/>
            <person name="Malay A.D."/>
            <person name="Moran D.A.P."/>
            <person name="Tomita M."/>
            <person name="Numata K."/>
            <person name="Arakawa K."/>
        </authorList>
    </citation>
    <scope>NUCLEOTIDE SEQUENCE</scope>
</reference>
<keyword evidence="6 8" id="KW-0408">Iron</keyword>
<accession>A0A8X6KM35</accession>
<dbReference type="InterPro" id="IPR050479">
    <property type="entry name" value="CYP11_CYP27_families"/>
</dbReference>
<dbReference type="EMBL" id="BMAO01011879">
    <property type="protein sequence ID" value="GFQ77401.1"/>
    <property type="molecule type" value="Genomic_DNA"/>
</dbReference>
<keyword evidence="7 9" id="KW-0503">Monooxygenase</keyword>
<comment type="cofactor">
    <cofactor evidence="1 8">
        <name>heme</name>
        <dbReference type="ChEBI" id="CHEBI:30413"/>
    </cofactor>
</comment>
<dbReference type="OrthoDB" id="3945418at2759"/>
<dbReference type="GO" id="GO:0005506">
    <property type="term" value="F:iron ion binding"/>
    <property type="evidence" value="ECO:0007669"/>
    <property type="project" value="InterPro"/>
</dbReference>
<dbReference type="InterPro" id="IPR001128">
    <property type="entry name" value="Cyt_P450"/>
</dbReference>
<evidence type="ECO:0000256" key="9">
    <source>
        <dbReference type="RuleBase" id="RU000461"/>
    </source>
</evidence>
<dbReference type="Pfam" id="PF00067">
    <property type="entry name" value="p450"/>
    <property type="match status" value="1"/>
</dbReference>
<organism evidence="10 11">
    <name type="scientific">Trichonephila clavata</name>
    <name type="common">Joro spider</name>
    <name type="synonym">Nephila clavata</name>
    <dbReference type="NCBI Taxonomy" id="2740835"/>
    <lineage>
        <taxon>Eukaryota</taxon>
        <taxon>Metazoa</taxon>
        <taxon>Ecdysozoa</taxon>
        <taxon>Arthropoda</taxon>
        <taxon>Chelicerata</taxon>
        <taxon>Arachnida</taxon>
        <taxon>Araneae</taxon>
        <taxon>Araneomorphae</taxon>
        <taxon>Entelegynae</taxon>
        <taxon>Araneoidea</taxon>
        <taxon>Nephilidae</taxon>
        <taxon>Trichonephila</taxon>
    </lineage>
</organism>
<feature type="binding site" description="axial binding residue" evidence="8">
    <location>
        <position position="50"/>
    </location>
    <ligand>
        <name>heme</name>
        <dbReference type="ChEBI" id="CHEBI:30413"/>
    </ligand>
    <ligandPart>
        <name>Fe</name>
        <dbReference type="ChEBI" id="CHEBI:18248"/>
    </ligandPart>
</feature>
<evidence type="ECO:0000256" key="5">
    <source>
        <dbReference type="ARBA" id="ARBA00023002"/>
    </source>
</evidence>
<dbReference type="PRINTS" id="PR00463">
    <property type="entry name" value="EP450I"/>
</dbReference>
<evidence type="ECO:0000313" key="10">
    <source>
        <dbReference type="EMBL" id="GFQ77401.1"/>
    </source>
</evidence>
<proteinExistence type="inferred from homology"/>
<evidence type="ECO:0000313" key="11">
    <source>
        <dbReference type="Proteomes" id="UP000887116"/>
    </source>
</evidence>
<dbReference type="Gene3D" id="1.10.630.10">
    <property type="entry name" value="Cytochrome P450"/>
    <property type="match status" value="1"/>
</dbReference>
<evidence type="ECO:0000256" key="8">
    <source>
        <dbReference type="PIRSR" id="PIRSR602401-1"/>
    </source>
</evidence>
<evidence type="ECO:0000256" key="3">
    <source>
        <dbReference type="ARBA" id="ARBA00022617"/>
    </source>
</evidence>
<dbReference type="InterPro" id="IPR036396">
    <property type="entry name" value="Cyt_P450_sf"/>
</dbReference>
<dbReference type="InterPro" id="IPR002401">
    <property type="entry name" value="Cyt_P450_E_grp-I"/>
</dbReference>
<dbReference type="SUPFAM" id="SSF48264">
    <property type="entry name" value="Cytochrome P450"/>
    <property type="match status" value="1"/>
</dbReference>
<dbReference type="AlphaFoldDB" id="A0A8X6KM35"/>